<dbReference type="NCBIfam" id="TIGR03696">
    <property type="entry name" value="Rhs_assc_core"/>
    <property type="match status" value="1"/>
</dbReference>
<sequence length="395" mass="42173">QSYAYTRNPLREITSHSWSNDLYQWAGAANGTQNYTANGLNQYTAAAGSALSYDTNGNLSGDGVWTYTYDVDNRLKTATKTGYSATLSYDAEGRLHATVLGGVTTNLRYDGTELVAEYNSSGSLLRRYVHGPGVDEPLVWYEGTGTTNKTWLYADQLGSVVGAANSAGTSTAIYSYGPFGEPNVTTGVRFRYTGQQYLGGLNLYYYKARFYSPALGRFLQTDPIGTRDDLNLYAYVGNNPVNFGDPSGLAAADLRLFASGVGGVLSDAGQAFLPTGEEVSALTGIGAFAVAEPTPFGEIGFAASAGVVGLRGLGRAADSIYDAAKTAIHHICTNKNCISAATGGPWTPRFEAIFDKAGMKLDDALNKIAVPGHKGPHRRHIIKQSLIDLRVRPMD</sequence>
<keyword evidence="1" id="KW-0677">Repeat</keyword>
<organism evidence="3 4">
    <name type="scientific">Azoarcus indigens</name>
    <dbReference type="NCBI Taxonomy" id="29545"/>
    <lineage>
        <taxon>Bacteria</taxon>
        <taxon>Pseudomonadati</taxon>
        <taxon>Pseudomonadota</taxon>
        <taxon>Betaproteobacteria</taxon>
        <taxon>Rhodocyclales</taxon>
        <taxon>Zoogloeaceae</taxon>
        <taxon>Azoarcus</taxon>
    </lineage>
</organism>
<dbReference type="PANTHER" id="PTHR32305:SF15">
    <property type="entry name" value="PROTEIN RHSA-RELATED"/>
    <property type="match status" value="1"/>
</dbReference>
<dbReference type="PANTHER" id="PTHR32305">
    <property type="match status" value="1"/>
</dbReference>
<dbReference type="InterPro" id="IPR032871">
    <property type="entry name" value="AHH_dom_containing"/>
</dbReference>
<dbReference type="InterPro" id="IPR056823">
    <property type="entry name" value="TEN-like_YD-shell"/>
</dbReference>
<dbReference type="Proteomes" id="UP000295129">
    <property type="component" value="Unassembled WGS sequence"/>
</dbReference>
<gene>
    <name evidence="3" type="ORF">C7389_1484</name>
</gene>
<evidence type="ECO:0000259" key="2">
    <source>
        <dbReference type="Pfam" id="PF25023"/>
    </source>
</evidence>
<evidence type="ECO:0000256" key="1">
    <source>
        <dbReference type="ARBA" id="ARBA00022737"/>
    </source>
</evidence>
<keyword evidence="4" id="KW-1185">Reference proteome</keyword>
<comment type="caution">
    <text evidence="3">The sequence shown here is derived from an EMBL/GenBank/DDBJ whole genome shotgun (WGS) entry which is preliminary data.</text>
</comment>
<proteinExistence type="predicted"/>
<reference evidence="3 4" key="1">
    <citation type="submission" date="2019-03" db="EMBL/GenBank/DDBJ databases">
        <title>Genomic Encyclopedia of Type Strains, Phase IV (KMG-IV): sequencing the most valuable type-strain genomes for metagenomic binning, comparative biology and taxonomic classification.</title>
        <authorList>
            <person name="Goeker M."/>
        </authorList>
    </citation>
    <scope>NUCLEOTIDE SEQUENCE [LARGE SCALE GENOMIC DNA]</scope>
    <source>
        <strain evidence="3 4">DSM 12121</strain>
    </source>
</reference>
<feature type="domain" description="Teneurin-like YD-shell" evidence="2">
    <location>
        <begin position="38"/>
        <end position="241"/>
    </location>
</feature>
<protein>
    <submittedName>
        <fullName evidence="3">RHS repeat-associated protein</fullName>
    </submittedName>
</protein>
<name>A0A4R6DDM7_9RHOO</name>
<dbReference type="InterPro" id="IPR050708">
    <property type="entry name" value="T6SS_VgrG/RHS"/>
</dbReference>
<evidence type="ECO:0000313" key="4">
    <source>
        <dbReference type="Proteomes" id="UP000295129"/>
    </source>
</evidence>
<dbReference type="PRINTS" id="PR00394">
    <property type="entry name" value="RHSPROTEIN"/>
</dbReference>
<dbReference type="InterPro" id="IPR022385">
    <property type="entry name" value="Rhs_assc_core"/>
</dbReference>
<evidence type="ECO:0000313" key="3">
    <source>
        <dbReference type="EMBL" id="TDN42523.1"/>
    </source>
</evidence>
<dbReference type="Pfam" id="PF25023">
    <property type="entry name" value="TEN_YD-shell"/>
    <property type="match status" value="1"/>
</dbReference>
<dbReference type="Pfam" id="PF14412">
    <property type="entry name" value="AHH"/>
    <property type="match status" value="1"/>
</dbReference>
<dbReference type="RefSeq" id="WP_211342537.1">
    <property type="nucleotide sequence ID" value="NZ_SNVV01000048.1"/>
</dbReference>
<feature type="non-terminal residue" evidence="3">
    <location>
        <position position="1"/>
    </location>
</feature>
<dbReference type="AlphaFoldDB" id="A0A4R6DDM7"/>
<accession>A0A4R6DDM7</accession>
<dbReference type="Gene3D" id="2.180.10.10">
    <property type="entry name" value="RHS repeat-associated core"/>
    <property type="match status" value="1"/>
</dbReference>
<dbReference type="EMBL" id="SNVV01000048">
    <property type="protein sequence ID" value="TDN42523.1"/>
    <property type="molecule type" value="Genomic_DNA"/>
</dbReference>